<reference evidence="3" key="1">
    <citation type="submission" date="2022-01" db="EMBL/GenBank/DDBJ databases">
        <authorList>
            <person name="King R."/>
        </authorList>
    </citation>
    <scope>NUCLEOTIDE SEQUENCE</scope>
</reference>
<gene>
    <name evidence="3" type="ORF">DIABBA_LOCUS351</name>
</gene>
<dbReference type="SMART" id="SM00731">
    <property type="entry name" value="SprT"/>
    <property type="match status" value="1"/>
</dbReference>
<protein>
    <recommendedName>
        <fullName evidence="2">SprT-like domain-containing protein</fullName>
    </recommendedName>
</protein>
<dbReference type="EMBL" id="OU898276">
    <property type="protein sequence ID" value="CAG9826212.1"/>
    <property type="molecule type" value="Genomic_DNA"/>
</dbReference>
<evidence type="ECO:0000259" key="2">
    <source>
        <dbReference type="SMART" id="SM00731"/>
    </source>
</evidence>
<feature type="compositionally biased region" description="Basic and acidic residues" evidence="1">
    <location>
        <begin position="71"/>
        <end position="90"/>
    </location>
</feature>
<dbReference type="Pfam" id="PF10263">
    <property type="entry name" value="SprT-like"/>
    <property type="match status" value="1"/>
</dbReference>
<feature type="region of interest" description="Disordered" evidence="1">
    <location>
        <begin position="262"/>
        <end position="281"/>
    </location>
</feature>
<evidence type="ECO:0000313" key="3">
    <source>
        <dbReference type="EMBL" id="CAG9826212.1"/>
    </source>
</evidence>
<proteinExistence type="predicted"/>
<accession>A0A9N9SQA4</accession>
<feature type="region of interest" description="Disordered" evidence="1">
    <location>
        <begin position="71"/>
        <end position="104"/>
    </location>
</feature>
<dbReference type="PANTHER" id="PTHR23099:SF0">
    <property type="entry name" value="GERM CELL NUCLEAR ACIDIC PROTEIN"/>
    <property type="match status" value="1"/>
</dbReference>
<feature type="compositionally biased region" description="Basic and acidic residues" evidence="1">
    <location>
        <begin position="268"/>
        <end position="281"/>
    </location>
</feature>
<feature type="compositionally biased region" description="Basic and acidic residues" evidence="1">
    <location>
        <begin position="575"/>
        <end position="584"/>
    </location>
</feature>
<feature type="region of interest" description="Disordered" evidence="1">
    <location>
        <begin position="559"/>
        <end position="596"/>
    </location>
</feature>
<evidence type="ECO:0000256" key="1">
    <source>
        <dbReference type="SAM" id="MobiDB-lite"/>
    </source>
</evidence>
<evidence type="ECO:0000313" key="4">
    <source>
        <dbReference type="Proteomes" id="UP001153709"/>
    </source>
</evidence>
<feature type="domain" description="SprT-like" evidence="2">
    <location>
        <begin position="655"/>
        <end position="815"/>
    </location>
</feature>
<keyword evidence="4" id="KW-1185">Reference proteome</keyword>
<dbReference type="PANTHER" id="PTHR23099">
    <property type="entry name" value="TRANSCRIPTIONAL REGULATOR"/>
    <property type="match status" value="1"/>
</dbReference>
<name>A0A9N9SQA4_DIABA</name>
<dbReference type="Proteomes" id="UP001153709">
    <property type="component" value="Chromosome 1"/>
</dbReference>
<dbReference type="InterPro" id="IPR006640">
    <property type="entry name" value="SprT-like_domain"/>
</dbReference>
<feature type="region of interest" description="Disordered" evidence="1">
    <location>
        <begin position="417"/>
        <end position="506"/>
    </location>
</feature>
<organism evidence="3 4">
    <name type="scientific">Diabrotica balteata</name>
    <name type="common">Banded cucumber beetle</name>
    <dbReference type="NCBI Taxonomy" id="107213"/>
    <lineage>
        <taxon>Eukaryota</taxon>
        <taxon>Metazoa</taxon>
        <taxon>Ecdysozoa</taxon>
        <taxon>Arthropoda</taxon>
        <taxon>Hexapoda</taxon>
        <taxon>Insecta</taxon>
        <taxon>Pterygota</taxon>
        <taxon>Neoptera</taxon>
        <taxon>Endopterygota</taxon>
        <taxon>Coleoptera</taxon>
        <taxon>Polyphaga</taxon>
        <taxon>Cucujiformia</taxon>
        <taxon>Chrysomeloidea</taxon>
        <taxon>Chrysomelidae</taxon>
        <taxon>Galerucinae</taxon>
        <taxon>Diabroticina</taxon>
        <taxon>Diabroticites</taxon>
        <taxon>Diabrotica</taxon>
    </lineage>
</organism>
<dbReference type="GO" id="GO:0006974">
    <property type="term" value="P:DNA damage response"/>
    <property type="evidence" value="ECO:0007669"/>
    <property type="project" value="UniProtKB-ARBA"/>
</dbReference>
<sequence length="877" mass="99437">MNDTVELLSSMSPKIRNKLKPGEKQFRRVHGVSILALKKNIRRSSLYEKSNPIMSNQNFYLVERRSSSESFEEIEKTTFDDTGSKQEEPVKNPPKSSSTDDDSIVVISDSASESASDEELKDDVKCLELGDIKTEGAYELPQEKIQAISNWLEQVNIRNDKSSSTVYTELSTINGSNSITSCMNFIAKTEYHAVNSTFSHGCNKKFDEMFARKDKVKVDETASIISDDVVNDSLKNVIIEDSFEIVNVSLKTRLKTEKECGLENETNNEEKVENESTKKENKEISDQVMENDFVVINNEQHKDNSDDLSHKSGSPLMHEKNAAKILDELYGTSWRVNKDLVLSKTEPRKKIKKPSLKTAVVASESKPKTSLFYKNPYLDSEKSKSQKLLSNLNQSRIKETAKSPWLNRFKVLCDSDTNSENSPAPLRPIHLQFDDSSDEETSKYFKNNTKSKKSLSDKENKAGGNNKKKTDSSSNSDENTRTNKAKALKNNTEKSQSSSGTSSFENVQFVTTRKHVNNSTNKEIRGDINFTSNILTSDEDLPENIKPKVGGKVKPAVRKKQQIISSSSSTSDDSDIIKTKTDKKTGKKVTPNIEESSSSISSDKEWELEVSKIQRKVKTKDEPYSFLASLSASVPIAKCDMSARLFRNNFKAYKEQLVKKLFQLFNEKIFDNVLPQDMQIEWNDRMRSSAGFCYCKKITRRTGAIERSARIALSTKVLDTADRLRDTLIHEMCHAATWIVNCVSDGHGDYWKSWAFKAMKTFPELPNIKRCHNYVINTKYTYRCTTCGYSIGRHSKSLDIERKRCGYCYGKFEILINKTNKKGETKSVAATPKKEATGFALFVKENYGIYKTTDRKHGDVMKILGQKFQMMKVDIKL</sequence>
<dbReference type="OrthoDB" id="20772at2759"/>
<dbReference type="AlphaFoldDB" id="A0A9N9SQA4"/>
<dbReference type="GO" id="GO:0005634">
    <property type="term" value="C:nucleus"/>
    <property type="evidence" value="ECO:0007669"/>
    <property type="project" value="TreeGrafter"/>
</dbReference>